<accession>A0A0Q9Z8T5</accession>
<dbReference type="Pfam" id="PF20027">
    <property type="entry name" value="DUF6435"/>
    <property type="match status" value="1"/>
</dbReference>
<comment type="caution">
    <text evidence="2">The sequence shown here is derived from an EMBL/GenBank/DDBJ whole genome shotgun (WGS) entry which is preliminary data.</text>
</comment>
<gene>
    <name evidence="2" type="ORF">APR42_03700</name>
</gene>
<evidence type="ECO:0000256" key="1">
    <source>
        <dbReference type="SAM" id="Coils"/>
    </source>
</evidence>
<dbReference type="NCBIfam" id="NF033487">
    <property type="entry name" value="Lacal_2735_fam"/>
    <property type="match status" value="1"/>
</dbReference>
<proteinExistence type="predicted"/>
<evidence type="ECO:0000313" key="3">
    <source>
        <dbReference type="Proteomes" id="UP000051643"/>
    </source>
</evidence>
<keyword evidence="2" id="KW-0378">Hydrolase</keyword>
<dbReference type="OrthoDB" id="1123018at2"/>
<name>A0A0Q9Z8T5_9FLAO</name>
<dbReference type="RefSeq" id="WP_057481847.1">
    <property type="nucleotide sequence ID" value="NZ_BMWR01000003.1"/>
</dbReference>
<reference evidence="2" key="1">
    <citation type="submission" date="2015-10" db="EMBL/GenBank/DDBJ databases">
        <title>Draft genome sequence of Salegentibacter mishustinae KCTC 12263.</title>
        <authorList>
            <person name="Lin W."/>
            <person name="Zheng Q."/>
        </authorList>
    </citation>
    <scope>NUCLEOTIDE SEQUENCE [LARGE SCALE GENOMIC DNA]</scope>
    <source>
        <strain evidence="2">KCTC 12263</strain>
    </source>
</reference>
<keyword evidence="1" id="KW-0175">Coiled coil</keyword>
<sequence>MFGLFKKKSEVEKLELKYKKLLEEAHQLSTTNRSKSDEKMYEANEVLKQIDQIKKSEEA</sequence>
<dbReference type="EMBL" id="LKTP01000012">
    <property type="protein sequence ID" value="KRG29371.1"/>
    <property type="molecule type" value="Genomic_DNA"/>
</dbReference>
<dbReference type="GO" id="GO:0016787">
    <property type="term" value="F:hydrolase activity"/>
    <property type="evidence" value="ECO:0007669"/>
    <property type="project" value="UniProtKB-KW"/>
</dbReference>
<keyword evidence="3" id="KW-1185">Reference proteome</keyword>
<dbReference type="Proteomes" id="UP000051643">
    <property type="component" value="Unassembled WGS sequence"/>
</dbReference>
<protein>
    <submittedName>
        <fullName evidence="2">GTP cyclohydrolase</fullName>
    </submittedName>
</protein>
<feature type="coiled-coil region" evidence="1">
    <location>
        <begin position="4"/>
        <end position="31"/>
    </location>
</feature>
<dbReference type="STRING" id="270918.APR42_03700"/>
<organism evidence="2 3">
    <name type="scientific">Salegentibacter mishustinae</name>
    <dbReference type="NCBI Taxonomy" id="270918"/>
    <lineage>
        <taxon>Bacteria</taxon>
        <taxon>Pseudomonadati</taxon>
        <taxon>Bacteroidota</taxon>
        <taxon>Flavobacteriia</taxon>
        <taxon>Flavobacteriales</taxon>
        <taxon>Flavobacteriaceae</taxon>
        <taxon>Salegentibacter</taxon>
    </lineage>
</organism>
<evidence type="ECO:0000313" key="2">
    <source>
        <dbReference type="EMBL" id="KRG29371.1"/>
    </source>
</evidence>
<dbReference type="InterPro" id="IPR045493">
    <property type="entry name" value="DUF6435"/>
</dbReference>
<dbReference type="AlphaFoldDB" id="A0A0Q9Z8T5"/>